<dbReference type="EMBL" id="JAECZC010000104">
    <property type="protein sequence ID" value="MBH8566837.1"/>
    <property type="molecule type" value="Genomic_DNA"/>
</dbReference>
<evidence type="ECO:0000313" key="3">
    <source>
        <dbReference type="Proteomes" id="UP000632766"/>
    </source>
</evidence>
<sequence>LKTLPGFEPAKCSKKNVSPRVSSSSHRPLTPSRVTALVLRRPELIQPNEHEIIAQLQTAHSDLKSAIELAQQFASVVRQRLSEQLDAWLNKAKNSSVSLLRSFAVSLESDYDAVKAGVTMSVSNGPVEGHINRLKMLKRQMYGRAKIDLLERRFLLAI</sequence>
<evidence type="ECO:0000259" key="1">
    <source>
        <dbReference type="Pfam" id="PF01610"/>
    </source>
</evidence>
<comment type="caution">
    <text evidence="2">The sequence shown here is derived from an EMBL/GenBank/DDBJ whole genome shotgun (WGS) entry which is preliminary data.</text>
</comment>
<reference evidence="2 3" key="1">
    <citation type="journal article" date="2021" name="Int. J. Syst. Evol. Microbiol.">
        <title>Amazonocrinis nigriterrae gen. nov., sp. nov., Atlanticothrix silvestris gen. nov., sp. nov. and Dendronalium phyllosphericum gen. nov., sp. nov., nostocacean cyanobacteria from Brazilian environments.</title>
        <authorList>
            <person name="Alvarenga D.O."/>
            <person name="Andreote A.P.D."/>
            <person name="Branco L.H.Z."/>
            <person name="Delbaje E."/>
            <person name="Cruz R.B."/>
            <person name="Varani A.M."/>
            <person name="Fiore M.F."/>
        </authorList>
    </citation>
    <scope>NUCLEOTIDE SEQUENCE [LARGE SCALE GENOMIC DNA]</scope>
    <source>
        <strain evidence="2 3">CENA67</strain>
    </source>
</reference>
<dbReference type="Pfam" id="PF01610">
    <property type="entry name" value="DDE_Tnp_ISL3"/>
    <property type="match status" value="1"/>
</dbReference>
<gene>
    <name evidence="2" type="ORF">I8748_32620</name>
</gene>
<dbReference type="InterPro" id="IPR047951">
    <property type="entry name" value="Transpos_ISL3"/>
</dbReference>
<dbReference type="RefSeq" id="WP_198128578.1">
    <property type="nucleotide sequence ID" value="NZ_JAECZC010000104.1"/>
</dbReference>
<protein>
    <submittedName>
        <fullName evidence="2">Transposase</fullName>
    </submittedName>
</protein>
<dbReference type="Proteomes" id="UP000632766">
    <property type="component" value="Unassembled WGS sequence"/>
</dbReference>
<proteinExistence type="predicted"/>
<feature type="domain" description="Transposase IS204/IS1001/IS1096/IS1165 DDE" evidence="1">
    <location>
        <begin position="33"/>
        <end position="150"/>
    </location>
</feature>
<keyword evidence="3" id="KW-1185">Reference proteome</keyword>
<dbReference type="PANTHER" id="PTHR33498:SF1">
    <property type="entry name" value="TRANSPOSASE FOR INSERTION SEQUENCE ELEMENT IS1557"/>
    <property type="match status" value="1"/>
</dbReference>
<feature type="non-terminal residue" evidence="2">
    <location>
        <position position="1"/>
    </location>
</feature>
<accession>A0A8J7I0H3</accession>
<dbReference type="AlphaFoldDB" id="A0A8J7I0H3"/>
<dbReference type="PANTHER" id="PTHR33498">
    <property type="entry name" value="TRANSPOSASE FOR INSERTION SEQUENCE ELEMENT IS1557"/>
    <property type="match status" value="1"/>
</dbReference>
<name>A0A8J7I0H3_9NOST</name>
<organism evidence="2 3">
    <name type="scientific">Amazonocrinis nigriterrae CENA67</name>
    <dbReference type="NCBI Taxonomy" id="2794033"/>
    <lineage>
        <taxon>Bacteria</taxon>
        <taxon>Bacillati</taxon>
        <taxon>Cyanobacteriota</taxon>
        <taxon>Cyanophyceae</taxon>
        <taxon>Nostocales</taxon>
        <taxon>Nostocaceae</taxon>
        <taxon>Amazonocrinis</taxon>
        <taxon>Amazonocrinis nigriterrae</taxon>
    </lineage>
</organism>
<evidence type="ECO:0000313" key="2">
    <source>
        <dbReference type="EMBL" id="MBH8566837.1"/>
    </source>
</evidence>
<dbReference type="InterPro" id="IPR002560">
    <property type="entry name" value="Transposase_DDE"/>
</dbReference>